<organism evidence="1 2">
    <name type="scientific">Noviherbaspirillum album</name>
    <dbReference type="NCBI Taxonomy" id="3080276"/>
    <lineage>
        <taxon>Bacteria</taxon>
        <taxon>Pseudomonadati</taxon>
        <taxon>Pseudomonadota</taxon>
        <taxon>Betaproteobacteria</taxon>
        <taxon>Burkholderiales</taxon>
        <taxon>Oxalobacteraceae</taxon>
        <taxon>Noviherbaspirillum</taxon>
    </lineage>
</organism>
<keyword evidence="2" id="KW-1185">Reference proteome</keyword>
<dbReference type="Proteomes" id="UP001352263">
    <property type="component" value="Unassembled WGS sequence"/>
</dbReference>
<accession>A0ABU6JIA0</accession>
<comment type="caution">
    <text evidence="1">The sequence shown here is derived from an EMBL/GenBank/DDBJ whole genome shotgun (WGS) entry which is preliminary data.</text>
</comment>
<name>A0ABU6JIA0_9BURK</name>
<reference evidence="1 2" key="1">
    <citation type="submission" date="2023-10" db="EMBL/GenBank/DDBJ databases">
        <title>Noviherbaspirillum sp. CPCC 100848 genome assembly.</title>
        <authorList>
            <person name="Li X.Y."/>
            <person name="Fang X.M."/>
        </authorList>
    </citation>
    <scope>NUCLEOTIDE SEQUENCE [LARGE SCALE GENOMIC DNA]</scope>
    <source>
        <strain evidence="1 2">CPCC 100848</strain>
    </source>
</reference>
<evidence type="ECO:0000313" key="1">
    <source>
        <dbReference type="EMBL" id="MEC4723401.1"/>
    </source>
</evidence>
<dbReference type="RefSeq" id="WP_326510014.1">
    <property type="nucleotide sequence ID" value="NZ_JAWIIV010000052.1"/>
</dbReference>
<dbReference type="EMBL" id="JAWIIV010000052">
    <property type="protein sequence ID" value="MEC4723401.1"/>
    <property type="molecule type" value="Genomic_DNA"/>
</dbReference>
<sequence>MRTPLIDQAYASNLDVVAPMKVWAERRLGIRERDVMLDSEWRNSVLTRATLFKAAPIDVFTGDLVGLLEPFFYTLQITKEMQNV</sequence>
<evidence type="ECO:0000313" key="2">
    <source>
        <dbReference type="Proteomes" id="UP001352263"/>
    </source>
</evidence>
<proteinExistence type="predicted"/>
<gene>
    <name evidence="1" type="ORF">RY831_30105</name>
</gene>
<protein>
    <submittedName>
        <fullName evidence="1">Uncharacterized protein</fullName>
    </submittedName>
</protein>